<dbReference type="STRING" id="633440.SAMN05421869_11940"/>
<dbReference type="AlphaFoldDB" id="A0A1G9EWG2"/>
<evidence type="ECO:0000259" key="3">
    <source>
        <dbReference type="Pfam" id="PF15637"/>
    </source>
</evidence>
<dbReference type="EMBL" id="FNDJ01000019">
    <property type="protein sequence ID" value="SDK80413.1"/>
    <property type="molecule type" value="Genomic_DNA"/>
</dbReference>
<protein>
    <recommendedName>
        <fullName evidence="6">DUF4157 domain-containing protein</fullName>
    </recommendedName>
</protein>
<sequence length="723" mass="77279">MTTSRIARRTRTRDRARTVARRSAEPTHGRPAEPAVVAGLSNRAMAGFVQAKLAVSRPGDPAERDADRVAAEVMRSAELSRPPMRVAGSCSRCADDGRPCSGCQARRSAEGGTGGRPVEGDPGGGTASVVIPVGGQPLRAVDRAFFEPRLGVDLAGVRVHTGTAAGAAARSLRAKAYTVGHDVVFGTGRYAPETVQGRLLLAHELAHVAQQGGTVRGTVGGTVRRAPEQGLSLFDAGQALLTGGPAALAGELWLRLSPEQKTSYVDRALEGAAMVVAKLPSDPMLGVLWPLFRTGLEGFIARLRSPRVKAEEKVRAMDKIAGIVAGRNPEFNKAFLTGVAKGFFVEGMLGIFVMIRDVVLAMPRIWAFVENVGRTIGGFPDAVADLLRELRGTWETLVSESGSIAAQAWEHAKHPGRVLEELSSAWSKVKDLVRSKAGDLAEELVQAVNRPGSEVTLGETTGSVLGQGLWEVLFDVLTAGGGAAVTGVKAALKPVIAFFQRLGGKIASGFMALFRQVHGLLEPAVKWIRSTAGAAKGKLGEFGERLGALVEKLKDFFARLLGGCHESKLTCALPGSRRNKYPEFEPVHPGLRPKALAQAKNLSKQLGIAIPADRLLDAPWIGRLRNKAGKTRPISTSMGFLRSESRFWRKFEELFSEDFKLIGKGRRVTKELAAKYGWDPKYVGDKLVHHHVENGQLVAAIPEGLHHELSGTIHATATVVGRP</sequence>
<organism evidence="4 5">
    <name type="scientific">Nonomuraea jiangxiensis</name>
    <dbReference type="NCBI Taxonomy" id="633440"/>
    <lineage>
        <taxon>Bacteria</taxon>
        <taxon>Bacillati</taxon>
        <taxon>Actinomycetota</taxon>
        <taxon>Actinomycetes</taxon>
        <taxon>Streptosporangiales</taxon>
        <taxon>Streptosporangiaceae</taxon>
        <taxon>Nonomuraea</taxon>
    </lineage>
</organism>
<feature type="compositionally biased region" description="Basic and acidic residues" evidence="1">
    <location>
        <begin position="13"/>
        <end position="31"/>
    </location>
</feature>
<dbReference type="RefSeq" id="WP_090941659.1">
    <property type="nucleotide sequence ID" value="NZ_FNDJ01000019.1"/>
</dbReference>
<feature type="region of interest" description="Disordered" evidence="1">
    <location>
        <begin position="1"/>
        <end position="34"/>
    </location>
</feature>
<feature type="domain" description="eCIS core" evidence="2">
    <location>
        <begin position="137"/>
        <end position="214"/>
    </location>
</feature>
<reference evidence="4 5" key="1">
    <citation type="submission" date="2016-10" db="EMBL/GenBank/DDBJ databases">
        <authorList>
            <person name="de Groot N.N."/>
        </authorList>
    </citation>
    <scope>NUCLEOTIDE SEQUENCE [LARGE SCALE GENOMIC DNA]</scope>
    <source>
        <strain evidence="4 5">CGMCC 4.6533</strain>
    </source>
</reference>
<dbReference type="Pfam" id="PF15637">
    <property type="entry name" value="Tox-HNH-HHH"/>
    <property type="match status" value="1"/>
</dbReference>
<accession>A0A1G9EWG2</accession>
<evidence type="ECO:0000313" key="4">
    <source>
        <dbReference type="EMBL" id="SDK80413.1"/>
    </source>
</evidence>
<evidence type="ECO:0000313" key="5">
    <source>
        <dbReference type="Proteomes" id="UP000199202"/>
    </source>
</evidence>
<name>A0A1G9EWG2_9ACTN</name>
<dbReference type="Proteomes" id="UP000199202">
    <property type="component" value="Unassembled WGS sequence"/>
</dbReference>
<feature type="region of interest" description="Disordered" evidence="1">
    <location>
        <begin position="97"/>
        <end position="126"/>
    </location>
</feature>
<evidence type="ECO:0000259" key="2">
    <source>
        <dbReference type="Pfam" id="PF13699"/>
    </source>
</evidence>
<dbReference type="InterPro" id="IPR025295">
    <property type="entry name" value="eCIS_core_dom"/>
</dbReference>
<evidence type="ECO:0008006" key="6">
    <source>
        <dbReference type="Google" id="ProtNLM"/>
    </source>
</evidence>
<dbReference type="Pfam" id="PF13699">
    <property type="entry name" value="eCIS_core"/>
    <property type="match status" value="1"/>
</dbReference>
<proteinExistence type="predicted"/>
<keyword evidence="5" id="KW-1185">Reference proteome</keyword>
<feature type="compositionally biased region" description="Gly residues" evidence="1">
    <location>
        <begin position="111"/>
        <end position="126"/>
    </location>
</feature>
<dbReference type="InterPro" id="IPR028915">
    <property type="entry name" value="Tox-HNH-HHH_dom"/>
</dbReference>
<feature type="compositionally biased region" description="Basic residues" evidence="1">
    <location>
        <begin position="1"/>
        <end position="12"/>
    </location>
</feature>
<gene>
    <name evidence="4" type="ORF">SAMN05421869_11940</name>
</gene>
<evidence type="ECO:0000256" key="1">
    <source>
        <dbReference type="SAM" id="MobiDB-lite"/>
    </source>
</evidence>
<feature type="domain" description="Tox-HNH-HHH" evidence="3">
    <location>
        <begin position="628"/>
        <end position="714"/>
    </location>
</feature>
<dbReference type="OrthoDB" id="9153660at2"/>